<dbReference type="RefSeq" id="WP_020427573.1">
    <property type="nucleotide sequence ID" value="NZ_AGBD01000421.1"/>
</dbReference>
<proteinExistence type="predicted"/>
<dbReference type="EMBL" id="LN831776">
    <property type="protein sequence ID" value="CQR55162.1"/>
    <property type="molecule type" value="Genomic_DNA"/>
</dbReference>
<dbReference type="Pfam" id="PF13238">
    <property type="entry name" value="AAA_18"/>
    <property type="match status" value="1"/>
</dbReference>
<accession>A0A0E4H9I9</accession>
<evidence type="ECO:0000313" key="1">
    <source>
        <dbReference type="EMBL" id="CQR55162.1"/>
    </source>
</evidence>
<dbReference type="InterPro" id="IPR027417">
    <property type="entry name" value="P-loop_NTPase"/>
</dbReference>
<reference evidence="2" key="1">
    <citation type="submission" date="2015-03" db="EMBL/GenBank/DDBJ databases">
        <authorList>
            <person name="Wibberg D."/>
        </authorList>
    </citation>
    <scope>NUCLEOTIDE SEQUENCE [LARGE SCALE GENOMIC DNA]</scope>
</reference>
<dbReference type="SUPFAM" id="SSF52540">
    <property type="entry name" value="P-loop containing nucleoside triphosphate hydrolases"/>
    <property type="match status" value="1"/>
</dbReference>
<dbReference type="KEGG" id="pri:PRIO_2758"/>
<name>A0A0E4H9I9_9BACL</name>
<evidence type="ECO:0000313" key="2">
    <source>
        <dbReference type="Proteomes" id="UP000033163"/>
    </source>
</evidence>
<dbReference type="Gene3D" id="3.40.50.300">
    <property type="entry name" value="P-loop containing nucleotide triphosphate hydrolases"/>
    <property type="match status" value="1"/>
</dbReference>
<sequence length="181" mass="20907">MYSRIHIMGASGAGTSTLGRALAGHLPHVHLDSDDYFWEHKYTQQTELTERLRTIQRDLDQQEPYILSGAVCGWGDGLRPRFDLVVFLWIPPEIRLERLRMRENERYGADSLPGGSMYQEVQTFMEWAALYDTAGPEVRSRVLHEEWMSHLQCPVLRLEEDMTVAARVEAVLREYAAKITQ</sequence>
<protein>
    <recommendedName>
        <fullName evidence="3">Adenylate kinase</fullName>
    </recommendedName>
</protein>
<evidence type="ECO:0008006" key="3">
    <source>
        <dbReference type="Google" id="ProtNLM"/>
    </source>
</evidence>
<organism evidence="1 2">
    <name type="scientific">Paenibacillus riograndensis SBR5</name>
    <dbReference type="NCBI Taxonomy" id="1073571"/>
    <lineage>
        <taxon>Bacteria</taxon>
        <taxon>Bacillati</taxon>
        <taxon>Bacillota</taxon>
        <taxon>Bacilli</taxon>
        <taxon>Bacillales</taxon>
        <taxon>Paenibacillaceae</taxon>
        <taxon>Paenibacillus</taxon>
        <taxon>Paenibacillus sonchi group</taxon>
    </lineage>
</organism>
<dbReference type="PATRIC" id="fig|1073571.4.peg.2942"/>
<dbReference type="PANTHER" id="PTHR37816">
    <property type="entry name" value="YALI0E33011P"/>
    <property type="match status" value="1"/>
</dbReference>
<gene>
    <name evidence="1" type="primary">yqaC</name>
    <name evidence="1" type="ORF">PRIO_2758</name>
</gene>
<dbReference type="Proteomes" id="UP000033163">
    <property type="component" value="Chromosome I"/>
</dbReference>
<dbReference type="STRING" id="483937.AMQ84_10695"/>
<dbReference type="InterPro" id="IPR052922">
    <property type="entry name" value="Cytidylate_Kinase-2"/>
</dbReference>
<dbReference type="AlphaFoldDB" id="A0A0E4H9I9"/>
<dbReference type="HOGENOM" id="CLU_103067_0_0_9"/>
<dbReference type="PANTHER" id="PTHR37816:SF2">
    <property type="entry name" value="DNA TOPOLOGY MODULATION PROTEIN FLAR-RELATED PROTEIN"/>
    <property type="match status" value="1"/>
</dbReference>
<dbReference type="NCBIfam" id="NF004861">
    <property type="entry name" value="PRK06217.1"/>
    <property type="match status" value="1"/>
</dbReference>